<evidence type="ECO:0000313" key="4">
    <source>
        <dbReference type="Proteomes" id="UP000673383"/>
    </source>
</evidence>
<evidence type="ECO:0000256" key="1">
    <source>
        <dbReference type="ARBA" id="ARBA00006226"/>
    </source>
</evidence>
<organism evidence="3 4">
    <name type="scientific">Bradyrhizobium elkanii</name>
    <dbReference type="NCBI Taxonomy" id="29448"/>
    <lineage>
        <taxon>Bacteria</taxon>
        <taxon>Pseudomonadati</taxon>
        <taxon>Pseudomonadota</taxon>
        <taxon>Alphaproteobacteria</taxon>
        <taxon>Hyphomicrobiales</taxon>
        <taxon>Nitrobacteraceae</taxon>
        <taxon>Bradyrhizobium</taxon>
    </lineage>
</organism>
<dbReference type="InterPro" id="IPR051803">
    <property type="entry name" value="TA_system_RelE-like_toxin"/>
</dbReference>
<dbReference type="InterPro" id="IPR035093">
    <property type="entry name" value="RelE/ParE_toxin_dom_sf"/>
</dbReference>
<dbReference type="PANTHER" id="PTHR33755">
    <property type="entry name" value="TOXIN PARE1-RELATED"/>
    <property type="match status" value="1"/>
</dbReference>
<evidence type="ECO:0000313" key="3">
    <source>
        <dbReference type="EMBL" id="MBP1290263.1"/>
    </source>
</evidence>
<keyword evidence="2" id="KW-1277">Toxin-antitoxin system</keyword>
<name>A0A8I1XYD0_BRAEL</name>
<dbReference type="Gene3D" id="3.30.2310.20">
    <property type="entry name" value="RelE-like"/>
    <property type="match status" value="1"/>
</dbReference>
<comment type="caution">
    <text evidence="3">The sequence shown here is derived from an EMBL/GenBank/DDBJ whole genome shotgun (WGS) entry which is preliminary data.</text>
</comment>
<reference evidence="3" key="1">
    <citation type="submission" date="2021-02" db="EMBL/GenBank/DDBJ databases">
        <title>Genomic Encyclopedia of Type Strains, Phase IV (KMG-V): Genome sequencing to study the core and pangenomes of soil and plant-associated prokaryotes.</title>
        <authorList>
            <person name="Whitman W."/>
        </authorList>
    </citation>
    <scope>NUCLEOTIDE SEQUENCE</scope>
    <source>
        <strain evidence="3">USDA 406</strain>
    </source>
</reference>
<dbReference type="Pfam" id="PF05016">
    <property type="entry name" value="ParE_toxin"/>
    <property type="match status" value="1"/>
</dbReference>
<gene>
    <name evidence="3" type="ORF">JOH49_000016</name>
</gene>
<dbReference type="RefSeq" id="WP_038381205.1">
    <property type="nucleotide sequence ID" value="NZ_JAFICZ010000001.1"/>
</dbReference>
<sequence>MTANKSRLVWSADAEDDLIQLLRYGAREWSQDVSDAHGQTIWQSWSRLLQHPELGRLRDDLIPGLRSIVINPHVVFYRVSDDAIEIVRVIHQREDTETVFQ</sequence>
<proteinExistence type="inferred from homology"/>
<dbReference type="EMBL" id="JAFICZ010000001">
    <property type="protein sequence ID" value="MBP1290263.1"/>
    <property type="molecule type" value="Genomic_DNA"/>
</dbReference>
<accession>A0A8I1XYD0</accession>
<evidence type="ECO:0000256" key="2">
    <source>
        <dbReference type="ARBA" id="ARBA00022649"/>
    </source>
</evidence>
<dbReference type="Proteomes" id="UP000673383">
    <property type="component" value="Unassembled WGS sequence"/>
</dbReference>
<dbReference type="InterPro" id="IPR007712">
    <property type="entry name" value="RelE/ParE_toxin"/>
</dbReference>
<dbReference type="AlphaFoldDB" id="A0A8I1XYD0"/>
<comment type="similarity">
    <text evidence="1">Belongs to the RelE toxin family.</text>
</comment>
<protein>
    <submittedName>
        <fullName evidence="3">Toxin ParE1/3/4</fullName>
    </submittedName>
</protein>